<dbReference type="EMBL" id="LPUY01000008">
    <property type="protein sequence ID" value="KUP94750.1"/>
    <property type="molecule type" value="Genomic_DNA"/>
</dbReference>
<dbReference type="Gene3D" id="1.10.3700.10">
    <property type="entry name" value="AGR C 984p-like"/>
    <property type="match status" value="2"/>
</dbReference>
<dbReference type="OrthoDB" id="7824597at2"/>
<protein>
    <recommendedName>
        <fullName evidence="3">Flagellar protein</fullName>
    </recommendedName>
</protein>
<name>A0A132C3V3_9RHOB</name>
<keyword evidence="2" id="KW-1185">Reference proteome</keyword>
<dbReference type="SUPFAM" id="SSF158837">
    <property type="entry name" value="AGR C 984p-like"/>
    <property type="match status" value="2"/>
</dbReference>
<evidence type="ECO:0000313" key="2">
    <source>
        <dbReference type="Proteomes" id="UP000068382"/>
    </source>
</evidence>
<dbReference type="AlphaFoldDB" id="A0A132C3V3"/>
<dbReference type="Proteomes" id="UP000068382">
    <property type="component" value="Unassembled WGS sequence"/>
</dbReference>
<gene>
    <name evidence="1" type="ORF">TRIHO_00830</name>
</gene>
<evidence type="ECO:0008006" key="3">
    <source>
        <dbReference type="Google" id="ProtNLM"/>
    </source>
</evidence>
<proteinExistence type="predicted"/>
<sequence length="658" mass="73114">MSYTPLIPSSGVAGWNFLQSTYDRQYEAFVQAGQLKNDTEYFAENIGKVTSSDDLLNDRRLLQVAVKAFGLEEEINYRALLQRTLNEGTTADDALANKMNDERYVKFSEAFGFGPGQSAKTADSKAMQEVIDSFQSASFEEAVGNVDETMRTALFAKRAMLEVFGEPDEDDVSQLSVKERALREFDLTLQEINGDEDEELGVKSVEDQWKEIVQRDVLTDFLNTTLRMPVATAGLDDDEKVQAYRDRATIVFGSDDPTVFFSPDNKEAVLSAYRSRATVAGETSADIAKTSDLSERILDQLVARGSALNEEWDFISRQEPLADFMKIALDLPDDIANRDTSEAMRIYREKAIEIFGTDDPNVFANDANVDEVLSIYREKASESGMRNSEISSNVRTVETILKFTYGDEDAITNDSPEQITAEIDAGWFSVMGQTGVPRFLNTALDVNGAVDDLIAAGDLEAGSTFDGLSIDEKLSIYKDKATELFGTDDLKELTGPYQIGIVSDTYRTNAAANGESSFFINYYAQIAERELDVLFQSDDTDAEQAFEEALERLRTMNDEDDGPSANSQWFTIMGQQAMTDFMQVALGLPKEVGQMDIDQAVEVYKRKAEQVLGTDKPSEFISGDKMDDLVNLYLTRSQMRSIGSGYSSGSAALMMLRR</sequence>
<dbReference type="PATRIC" id="fig|1768241.3.peg.84"/>
<dbReference type="InterPro" id="IPR010626">
    <property type="entry name" value="DUF1217"/>
</dbReference>
<dbReference type="InterPro" id="IPR023157">
    <property type="entry name" value="AGR-C-984p-like_sf"/>
</dbReference>
<comment type="caution">
    <text evidence="1">The sequence shown here is derived from an EMBL/GenBank/DDBJ whole genome shotgun (WGS) entry which is preliminary data.</text>
</comment>
<accession>A0A132C3V3</accession>
<dbReference type="Pfam" id="PF06748">
    <property type="entry name" value="DUF1217"/>
    <property type="match status" value="2"/>
</dbReference>
<organism evidence="1 2">
    <name type="scientific">Tritonibacter horizontis</name>
    <dbReference type="NCBI Taxonomy" id="1768241"/>
    <lineage>
        <taxon>Bacteria</taxon>
        <taxon>Pseudomonadati</taxon>
        <taxon>Pseudomonadota</taxon>
        <taxon>Alphaproteobacteria</taxon>
        <taxon>Rhodobacterales</taxon>
        <taxon>Paracoccaceae</taxon>
        <taxon>Tritonibacter</taxon>
    </lineage>
</organism>
<reference evidence="1 2" key="1">
    <citation type="submission" date="2015-12" db="EMBL/GenBank/DDBJ databases">
        <title>Genome sequence of the marine Rhodobacteraceae strain O3.65, Candidatus Tritonibacter horizontis.</title>
        <authorList>
            <person name="Poehlein A."/>
            <person name="Giebel H.A."/>
            <person name="Voget S."/>
            <person name="Brinkhoff T."/>
        </authorList>
    </citation>
    <scope>NUCLEOTIDE SEQUENCE [LARGE SCALE GENOMIC DNA]</scope>
    <source>
        <strain evidence="1 2">O3.65</strain>
    </source>
</reference>
<dbReference type="RefSeq" id="WP_068239162.1">
    <property type="nucleotide sequence ID" value="NZ_LPUY01000008.1"/>
</dbReference>
<evidence type="ECO:0000313" key="1">
    <source>
        <dbReference type="EMBL" id="KUP94750.1"/>
    </source>
</evidence>